<dbReference type="KEGG" id="nio:NITINOP_2167"/>
<organism evidence="1 2">
    <name type="scientific">Candidatus Nitrospira inopinata</name>
    <dbReference type="NCBI Taxonomy" id="1715989"/>
    <lineage>
        <taxon>Bacteria</taxon>
        <taxon>Pseudomonadati</taxon>
        <taxon>Nitrospirota</taxon>
        <taxon>Nitrospiria</taxon>
        <taxon>Nitrospirales</taxon>
        <taxon>Nitrospiraceae</taxon>
        <taxon>Nitrospira</taxon>
    </lineage>
</organism>
<dbReference type="STRING" id="1715989.NITINOP_2167"/>
<dbReference type="Proteomes" id="UP000066284">
    <property type="component" value="Chromosome 1"/>
</dbReference>
<dbReference type="AlphaFoldDB" id="A0A0S4KRR7"/>
<keyword evidence="2" id="KW-1185">Reference proteome</keyword>
<name>A0A0S4KRR7_9BACT</name>
<protein>
    <submittedName>
        <fullName evidence="1">Uncharacterized protein</fullName>
    </submittedName>
</protein>
<evidence type="ECO:0000313" key="1">
    <source>
        <dbReference type="EMBL" id="CUQ67139.1"/>
    </source>
</evidence>
<accession>A0A0S4KRR7</accession>
<gene>
    <name evidence="1" type="ORF">NITINOP_2167</name>
</gene>
<reference evidence="2" key="1">
    <citation type="submission" date="2015-09" db="EMBL/GenBank/DDBJ databases">
        <authorList>
            <person name="Daims H."/>
        </authorList>
    </citation>
    <scope>NUCLEOTIDE SEQUENCE [LARGE SCALE GENOMIC DNA]</scope>
</reference>
<sequence>MILTRRASRACSTCKQPVTIAQTVGSLNIFGENFQCPSMNDRPVFRKVCGRDSAGSVIYTPTQDLFIRGLIGKEGGEKDDARSSFCRSIAPDGSVVFGMDDLIAG</sequence>
<dbReference type="EMBL" id="LN885086">
    <property type="protein sequence ID" value="CUQ67139.1"/>
    <property type="molecule type" value="Genomic_DNA"/>
</dbReference>
<proteinExistence type="predicted"/>
<evidence type="ECO:0000313" key="2">
    <source>
        <dbReference type="Proteomes" id="UP000066284"/>
    </source>
</evidence>